<organism evidence="1 2">
    <name type="scientific">Anaeroselena agilis</name>
    <dbReference type="NCBI Taxonomy" id="3063788"/>
    <lineage>
        <taxon>Bacteria</taxon>
        <taxon>Bacillati</taxon>
        <taxon>Bacillota</taxon>
        <taxon>Negativicutes</taxon>
        <taxon>Acetonemataceae</taxon>
        <taxon>Anaeroselena</taxon>
    </lineage>
</organism>
<dbReference type="Proteomes" id="UP001254848">
    <property type="component" value="Unassembled WGS sequence"/>
</dbReference>
<dbReference type="EMBL" id="JAUOZS010000001">
    <property type="protein sequence ID" value="MDT8900444.1"/>
    <property type="molecule type" value="Genomic_DNA"/>
</dbReference>
<protein>
    <recommendedName>
        <fullName evidence="3">Core-binding (CB) domain-containing protein</fullName>
    </recommendedName>
</protein>
<name>A0ABU3NUF6_9FIRM</name>
<evidence type="ECO:0000313" key="2">
    <source>
        <dbReference type="Proteomes" id="UP001254848"/>
    </source>
</evidence>
<comment type="caution">
    <text evidence="1">The sequence shown here is derived from an EMBL/GenBank/DDBJ whole genome shotgun (WGS) entry which is preliminary data.</text>
</comment>
<evidence type="ECO:0008006" key="3">
    <source>
        <dbReference type="Google" id="ProtNLM"/>
    </source>
</evidence>
<gene>
    <name evidence="1" type="ORF">Q4T40_04200</name>
</gene>
<proteinExistence type="predicted"/>
<evidence type="ECO:0000313" key="1">
    <source>
        <dbReference type="EMBL" id="MDT8900444.1"/>
    </source>
</evidence>
<reference evidence="1 2" key="1">
    <citation type="submission" date="2023-07" db="EMBL/GenBank/DDBJ databases">
        <title>The novel representative of Negativicutes class, Anaeroselena agilis gen. nov. sp. nov.</title>
        <authorList>
            <person name="Prokofeva M.I."/>
            <person name="Elcheninov A.G."/>
            <person name="Klyukina A."/>
            <person name="Kublanov I.V."/>
            <person name="Frolov E.N."/>
            <person name="Podosokorskaya O.A."/>
        </authorList>
    </citation>
    <scope>NUCLEOTIDE SEQUENCE [LARGE SCALE GENOMIC DNA]</scope>
    <source>
        <strain evidence="1 2">4137-cl</strain>
    </source>
</reference>
<keyword evidence="2" id="KW-1185">Reference proteome</keyword>
<accession>A0ABU3NUF6</accession>
<dbReference type="RefSeq" id="WP_413778989.1">
    <property type="nucleotide sequence ID" value="NZ_JAUOZS010000001.1"/>
</dbReference>
<sequence>MMKNVYDEVKHFFEEEMANSPAVRRDWVEGFLRQKAWGGAGEDGLRDNWTNLRMFFLYLDHTGAVDIEDIPRREYSRVIKWLAVHVKGFKATLKPVRRFFSVLIDFYRYLALKKHVTDTSGLEQAAEEIAGGKRIKLEDRNTVMRKAVDTLGEELDQVVNDIVEGLMLKLGAFFQQKEFNDDFQRALFLFAGPLSTLPDTEPGEFNLFWQEFWDFFLFDYRLLASDETPIRHFAAAHRDVFSGEERQIMDELLNARFTVFTVHRVLSPEWVECVNIFTGDKFRLPHPEFDYKTMKRLLFFGHVFARDTVMVNYITSVELSANLLRRIKGEAEQQKAIFDIQQPGANWEDFFDRHALAFRHTVDSLITLARVNVTPFSQLERKFPQIIAKREPDARVSRLFAKLMPEYGFSKHDRDLAQRLWHDYSQLAVNVIRKPGAWAAAVVYAYAQINSPQGIAAEQLAADFGVSTSSVYANRDKIFRVLELAKFDPRYLNEEGFVYSLFMS</sequence>